<dbReference type="EMBL" id="MTZU01000067">
    <property type="protein sequence ID" value="PCE30310.1"/>
    <property type="molecule type" value="Genomic_DNA"/>
</dbReference>
<proteinExistence type="predicted"/>
<feature type="compositionally biased region" description="Low complexity" evidence="1">
    <location>
        <begin position="39"/>
        <end position="49"/>
    </location>
</feature>
<protein>
    <submittedName>
        <fullName evidence="2">Uncharacterized protein</fullName>
    </submittedName>
</protein>
<dbReference type="RefSeq" id="WP_084910797.1">
    <property type="nucleotide sequence ID" value="NZ_CP020740.1"/>
</dbReference>
<evidence type="ECO:0000313" key="2">
    <source>
        <dbReference type="EMBL" id="PCE30310.1"/>
    </source>
</evidence>
<dbReference type="Proteomes" id="UP000217994">
    <property type="component" value="Unassembled WGS sequence"/>
</dbReference>
<dbReference type="GeneID" id="69006870"/>
<comment type="caution">
    <text evidence="2">The sequence shown here is derived from an EMBL/GenBank/DDBJ whole genome shotgun (WGS) entry which is preliminary data.</text>
</comment>
<evidence type="ECO:0000313" key="3">
    <source>
        <dbReference type="Proteomes" id="UP000217994"/>
    </source>
</evidence>
<feature type="region of interest" description="Disordered" evidence="1">
    <location>
        <begin position="39"/>
        <end position="70"/>
    </location>
</feature>
<accession>A0A2A4FCC5</accession>
<evidence type="ECO:0000256" key="1">
    <source>
        <dbReference type="SAM" id="MobiDB-lite"/>
    </source>
</evidence>
<name>A0A2A4FCC5_9BURK</name>
<organism evidence="2 3">
    <name type="scientific">Burkholderia ubonensis subsp. mesacidophila</name>
    <dbReference type="NCBI Taxonomy" id="265293"/>
    <lineage>
        <taxon>Bacteria</taxon>
        <taxon>Pseudomonadati</taxon>
        <taxon>Pseudomonadota</taxon>
        <taxon>Betaproteobacteria</taxon>
        <taxon>Burkholderiales</taxon>
        <taxon>Burkholderiaceae</taxon>
        <taxon>Burkholderia</taxon>
        <taxon>Burkholderia cepacia complex</taxon>
    </lineage>
</organism>
<gene>
    <name evidence="2" type="ORF">BZL54_21710</name>
</gene>
<sequence length="70" mass="7366">MKLISNLTQQSRYYDVFGLTDDEIDAITIGTPTLTRLPAAPGGAHPLPARLSHDAPTAPGAVGTAHRTLD</sequence>
<reference evidence="2 3" key="1">
    <citation type="submission" date="2017-01" db="EMBL/GenBank/DDBJ databases">
        <title>Whole-Genome Shotgun Sequencing of Two beta-Proteobacterial Species in Search of the Bulgecin Biosynthetic Cluster.</title>
        <authorList>
            <person name="Horsman M.E."/>
            <person name="Marous D.R."/>
            <person name="Li R."/>
            <person name="Oliver R.A."/>
            <person name="Byun B."/>
            <person name="Emrich S.J."/>
            <person name="Boggess B."/>
            <person name="Townsend C.A."/>
            <person name="Mobashery S."/>
        </authorList>
    </citation>
    <scope>NUCLEOTIDE SEQUENCE [LARGE SCALE GENOMIC DNA]</scope>
    <source>
        <strain evidence="2 3">ATCC 31433</strain>
    </source>
</reference>
<dbReference type="AlphaFoldDB" id="A0A2A4FCC5"/>